<keyword evidence="1" id="KW-0812">Transmembrane</keyword>
<dbReference type="RefSeq" id="WP_073416774.1">
    <property type="nucleotide sequence ID" value="NZ_FQWC01000006.1"/>
</dbReference>
<dbReference type="Pfam" id="PF08695">
    <property type="entry name" value="Coa1"/>
    <property type="match status" value="1"/>
</dbReference>
<gene>
    <name evidence="2" type="ORF">SAMN05443663_10646</name>
</gene>
<reference evidence="3" key="1">
    <citation type="submission" date="2016-11" db="EMBL/GenBank/DDBJ databases">
        <authorList>
            <person name="Varghese N."/>
            <person name="Submissions S."/>
        </authorList>
    </citation>
    <scope>NUCLEOTIDE SEQUENCE [LARGE SCALE GENOMIC DNA]</scope>
    <source>
        <strain evidence="3">DSM 17963</strain>
    </source>
</reference>
<dbReference type="OrthoDB" id="1178263at2"/>
<keyword evidence="1" id="KW-0472">Membrane</keyword>
<feature type="transmembrane region" description="Helical" evidence="1">
    <location>
        <begin position="20"/>
        <end position="44"/>
    </location>
</feature>
<dbReference type="AlphaFoldDB" id="A0A1M5QY47"/>
<sequence length="139" mass="15660">MNDNDFQPRKNWWDRNWKWFVPTGCLSLIVLFALFIGGIVLGVTSMMKDSDAFKESIAAAQHNKIVVEKLGNPVETDGMISGSINLHNNSGDCDLQIPLKGPKGKGTLFVVATKRGKWNYEQMSVYIEKTKEEIDLLQK</sequence>
<dbReference type="InterPro" id="IPR014807">
    <property type="entry name" value="Coa1"/>
</dbReference>
<organism evidence="2 3">
    <name type="scientific">Flavobacterium defluvii</name>
    <dbReference type="NCBI Taxonomy" id="370979"/>
    <lineage>
        <taxon>Bacteria</taxon>
        <taxon>Pseudomonadati</taxon>
        <taxon>Bacteroidota</taxon>
        <taxon>Flavobacteriia</taxon>
        <taxon>Flavobacteriales</taxon>
        <taxon>Flavobacteriaceae</taxon>
        <taxon>Flavobacterium</taxon>
    </lineage>
</organism>
<evidence type="ECO:0000256" key="1">
    <source>
        <dbReference type="SAM" id="Phobius"/>
    </source>
</evidence>
<dbReference type="STRING" id="370979.SAMN05443663_10646"/>
<evidence type="ECO:0000313" key="3">
    <source>
        <dbReference type="Proteomes" id="UP000184071"/>
    </source>
</evidence>
<dbReference type="Proteomes" id="UP000184071">
    <property type="component" value="Unassembled WGS sequence"/>
</dbReference>
<protein>
    <submittedName>
        <fullName evidence="2">Cytochrome oxidase complex assembly protein 1</fullName>
    </submittedName>
</protein>
<dbReference type="EMBL" id="FQWC01000006">
    <property type="protein sequence ID" value="SHH18690.1"/>
    <property type="molecule type" value="Genomic_DNA"/>
</dbReference>
<proteinExistence type="predicted"/>
<evidence type="ECO:0000313" key="2">
    <source>
        <dbReference type="EMBL" id="SHH18690.1"/>
    </source>
</evidence>
<name>A0A1M5QY47_9FLAO</name>
<keyword evidence="3" id="KW-1185">Reference proteome</keyword>
<accession>A0A1M5QY47</accession>
<keyword evidence="1" id="KW-1133">Transmembrane helix</keyword>